<proteinExistence type="predicted"/>
<comment type="caution">
    <text evidence="1">The sequence shown here is derived from an EMBL/GenBank/DDBJ whole genome shotgun (WGS) entry which is preliminary data.</text>
</comment>
<accession>A0A4Z1NXS1</accession>
<organism evidence="1 2">
    <name type="scientific">Venturia nashicola</name>
    <dbReference type="NCBI Taxonomy" id="86259"/>
    <lineage>
        <taxon>Eukaryota</taxon>
        <taxon>Fungi</taxon>
        <taxon>Dikarya</taxon>
        <taxon>Ascomycota</taxon>
        <taxon>Pezizomycotina</taxon>
        <taxon>Dothideomycetes</taxon>
        <taxon>Pleosporomycetidae</taxon>
        <taxon>Venturiales</taxon>
        <taxon>Venturiaceae</taxon>
        <taxon>Venturia</taxon>
    </lineage>
</organism>
<dbReference type="Proteomes" id="UP000298493">
    <property type="component" value="Unassembled WGS sequence"/>
</dbReference>
<dbReference type="AlphaFoldDB" id="A0A4Z1NXS1"/>
<reference evidence="1 2" key="1">
    <citation type="submission" date="2019-04" db="EMBL/GenBank/DDBJ databases">
        <title>High contiguity whole genome sequence and gene annotation resource for two Venturia nashicola isolates.</title>
        <authorList>
            <person name="Prokchorchik M."/>
            <person name="Won K."/>
            <person name="Lee Y."/>
            <person name="Choi E.D."/>
            <person name="Segonzac C."/>
            <person name="Sohn K.H."/>
        </authorList>
    </citation>
    <scope>NUCLEOTIDE SEQUENCE [LARGE SCALE GENOMIC DNA]</scope>
    <source>
        <strain evidence="1 2">PRI2</strain>
    </source>
</reference>
<dbReference type="EMBL" id="SNSC02000014">
    <property type="protein sequence ID" value="TID18343.1"/>
    <property type="molecule type" value="Genomic_DNA"/>
</dbReference>
<evidence type="ECO:0000313" key="1">
    <source>
        <dbReference type="EMBL" id="TID18343.1"/>
    </source>
</evidence>
<sequence>MIATFVSGVRTNHPVVGFEFFTLPHKPACLRENQKSMGKQTFLIDVEPTGLDIRIREGDDGSRCYRQEDV</sequence>
<evidence type="ECO:0000313" key="2">
    <source>
        <dbReference type="Proteomes" id="UP000298493"/>
    </source>
</evidence>
<keyword evidence="2" id="KW-1185">Reference proteome</keyword>
<protein>
    <submittedName>
        <fullName evidence="1">Uncharacterized protein</fullName>
    </submittedName>
</protein>
<gene>
    <name evidence="1" type="ORF">E6O75_ATG06419</name>
</gene>
<name>A0A4Z1NXS1_9PEZI</name>